<dbReference type="RefSeq" id="WP_074770388.1">
    <property type="nucleotide sequence ID" value="NZ_FNKP01000002.1"/>
</dbReference>
<protein>
    <submittedName>
        <fullName evidence="2">Neutral/alkaline non-lysosomal ceramidase, N-terminal</fullName>
    </submittedName>
</protein>
<reference evidence="3" key="1">
    <citation type="submission" date="2016-10" db="EMBL/GenBank/DDBJ databases">
        <authorList>
            <person name="Varghese N."/>
        </authorList>
    </citation>
    <scope>NUCLEOTIDE SEQUENCE [LARGE SCALE GENOMIC DNA]</scope>
    <source>
        <strain evidence="3">GAS106B</strain>
    </source>
</reference>
<name>A0A1H1IPU8_9BURK</name>
<feature type="chain" id="PRO_5010374098" evidence="1">
    <location>
        <begin position="29"/>
        <end position="449"/>
    </location>
</feature>
<dbReference type="EMBL" id="FNKP01000002">
    <property type="protein sequence ID" value="SDR39639.1"/>
    <property type="molecule type" value="Genomic_DNA"/>
</dbReference>
<keyword evidence="1" id="KW-0732">Signal</keyword>
<feature type="signal peptide" evidence="1">
    <location>
        <begin position="1"/>
        <end position="28"/>
    </location>
</feature>
<evidence type="ECO:0000256" key="1">
    <source>
        <dbReference type="SAM" id="SignalP"/>
    </source>
</evidence>
<evidence type="ECO:0000313" key="2">
    <source>
        <dbReference type="EMBL" id="SDR39639.1"/>
    </source>
</evidence>
<dbReference type="Proteomes" id="UP000183487">
    <property type="component" value="Unassembled WGS sequence"/>
</dbReference>
<proteinExistence type="predicted"/>
<keyword evidence="3" id="KW-1185">Reference proteome</keyword>
<accession>A0A1H1IPU8</accession>
<sequence length="449" mass="47585">MTLLRRYKNLLLVTVALAFASACEGAVAASLRAGAGRAAIEIGQADLPVDGYVSVHDPLQSRVIVLDNGTNRIALVTVDLTSMPDTLVAQVKDIVGRAAQMRAADVVVSASHTFSVPHVQGPAPDPAEQRRKQQIVQAIETSVTQAATIAMQDMQPASIGFGSGTSNVNVNRDVRTADGWWLGANDAGFSDKSVNVIRLEGSDRHPIAIVVNYAVQSSIMNESTLQGGGMQISADLAGAATRYVEQQYGDGTVALFLVGAAGDQAPYLTAKRNRLDRDGHSSTVDIHEAGFLLVDLLGERLGGEAYRVAQNIADDNTNAPVLAVTSGKVRVQSQAFSPNAASKRPSTTYRFEAGKPVDVPFWIVRLGAIAVFGFQAELSSQTAVDMKAHSPFAHTLVATMVNGAAKYLPDAGSYDRITYEAMSAPYFKGSAEEVRDAVIESAGRLLNAR</sequence>
<gene>
    <name evidence="2" type="ORF">SAMN05443245_5468</name>
</gene>
<dbReference type="PROSITE" id="PS51257">
    <property type="entry name" value="PROKAR_LIPOPROTEIN"/>
    <property type="match status" value="1"/>
</dbReference>
<organism evidence="2 3">
    <name type="scientific">Paraburkholderia fungorum</name>
    <dbReference type="NCBI Taxonomy" id="134537"/>
    <lineage>
        <taxon>Bacteria</taxon>
        <taxon>Pseudomonadati</taxon>
        <taxon>Pseudomonadota</taxon>
        <taxon>Betaproteobacteria</taxon>
        <taxon>Burkholderiales</taxon>
        <taxon>Burkholderiaceae</taxon>
        <taxon>Paraburkholderia</taxon>
    </lineage>
</organism>
<evidence type="ECO:0000313" key="3">
    <source>
        <dbReference type="Proteomes" id="UP000183487"/>
    </source>
</evidence>
<dbReference type="AlphaFoldDB" id="A0A1H1IPU8"/>
<dbReference type="OrthoDB" id="622550at2"/>